<dbReference type="PROSITE" id="PS00675">
    <property type="entry name" value="SIGMA54_INTERACT_1"/>
    <property type="match status" value="1"/>
</dbReference>
<reference evidence="3" key="2">
    <citation type="journal article" date="2014" name="Nat. Commun.">
        <title>The cavefish genome reveals candidate genes for eye loss.</title>
        <authorList>
            <person name="McGaugh S.E."/>
            <person name="Gross J.B."/>
            <person name="Aken B."/>
            <person name="Blin M."/>
            <person name="Borowsky R."/>
            <person name="Chalopin D."/>
            <person name="Hinaux H."/>
            <person name="Jeffery W.R."/>
            <person name="Keene A."/>
            <person name="Ma L."/>
            <person name="Minx P."/>
            <person name="Murphy D."/>
            <person name="O'Quin K.E."/>
            <person name="Retaux S."/>
            <person name="Rohner N."/>
            <person name="Searle S.M."/>
            <person name="Stahl B.A."/>
            <person name="Tabin C."/>
            <person name="Volff J.N."/>
            <person name="Yoshizawa M."/>
            <person name="Warren W.C."/>
        </authorList>
    </citation>
    <scope>NUCLEOTIDE SEQUENCE [LARGE SCALE GENOMIC DNA]</scope>
    <source>
        <strain evidence="3">female</strain>
    </source>
</reference>
<dbReference type="STRING" id="7994.ENSAMXP00000044658"/>
<keyword evidence="3" id="KW-1185">Reference proteome</keyword>
<dbReference type="PANTHER" id="PTHR32046">
    <property type="entry name" value="G DOMAIN-CONTAINING PROTEIN"/>
    <property type="match status" value="1"/>
</dbReference>
<name>A0A3B1JQW2_ASTMX</name>
<feature type="region of interest" description="Disordered" evidence="1">
    <location>
        <begin position="1"/>
        <end position="24"/>
    </location>
</feature>
<reference evidence="2" key="4">
    <citation type="submission" date="2025-09" db="UniProtKB">
        <authorList>
            <consortium name="Ensembl"/>
        </authorList>
    </citation>
    <scope>IDENTIFICATION</scope>
</reference>
<accession>A0A3B1JQW2</accession>
<organism evidence="2 3">
    <name type="scientific">Astyanax mexicanus</name>
    <name type="common">Blind cave fish</name>
    <name type="synonym">Astyanax fasciatus mexicanus</name>
    <dbReference type="NCBI Taxonomy" id="7994"/>
    <lineage>
        <taxon>Eukaryota</taxon>
        <taxon>Metazoa</taxon>
        <taxon>Chordata</taxon>
        <taxon>Craniata</taxon>
        <taxon>Vertebrata</taxon>
        <taxon>Euteleostomi</taxon>
        <taxon>Actinopterygii</taxon>
        <taxon>Neopterygii</taxon>
        <taxon>Teleostei</taxon>
        <taxon>Ostariophysi</taxon>
        <taxon>Characiformes</taxon>
        <taxon>Characoidei</taxon>
        <taxon>Acestrorhamphidae</taxon>
        <taxon>Acestrorhamphinae</taxon>
        <taxon>Astyanax</taxon>
    </lineage>
</organism>
<evidence type="ECO:0000313" key="3">
    <source>
        <dbReference type="Proteomes" id="UP000018467"/>
    </source>
</evidence>
<protein>
    <submittedName>
        <fullName evidence="2">Uncharacterized protein</fullName>
    </submittedName>
</protein>
<dbReference type="AlphaFoldDB" id="A0A3B1JQW2"/>
<dbReference type="Bgee" id="ENSAMXG00000039199">
    <property type="expression patterns" value="Expressed in pharyngeal gill and 5 other cell types or tissues"/>
</dbReference>
<dbReference type="InterPro" id="IPR027417">
    <property type="entry name" value="P-loop_NTPase"/>
</dbReference>
<dbReference type="Proteomes" id="UP000018467">
    <property type="component" value="Unassembled WGS sequence"/>
</dbReference>
<dbReference type="Ensembl" id="ENSAMXT00000044510.1">
    <property type="protein sequence ID" value="ENSAMXP00000044658.1"/>
    <property type="gene ID" value="ENSAMXG00000039199.1"/>
</dbReference>
<reference evidence="2" key="3">
    <citation type="submission" date="2025-08" db="UniProtKB">
        <authorList>
            <consortium name="Ensembl"/>
        </authorList>
    </citation>
    <scope>IDENTIFICATION</scope>
</reference>
<dbReference type="InterPro" id="IPR025662">
    <property type="entry name" value="Sigma_54_int_dom_ATP-bd_1"/>
</dbReference>
<evidence type="ECO:0000313" key="2">
    <source>
        <dbReference type="Ensembl" id="ENSAMXP00000044658.1"/>
    </source>
</evidence>
<dbReference type="GeneTree" id="ENSGT00500000044904"/>
<evidence type="ECO:0000256" key="1">
    <source>
        <dbReference type="SAM" id="MobiDB-lite"/>
    </source>
</evidence>
<dbReference type="Gene3D" id="3.40.50.300">
    <property type="entry name" value="P-loop containing nucleotide triphosphate hydrolases"/>
    <property type="match status" value="1"/>
</dbReference>
<reference evidence="3" key="1">
    <citation type="submission" date="2013-03" db="EMBL/GenBank/DDBJ databases">
        <authorList>
            <person name="Jeffery W."/>
            <person name="Warren W."/>
            <person name="Wilson R.K."/>
        </authorList>
    </citation>
    <scope>NUCLEOTIDE SEQUENCE</scope>
    <source>
        <strain evidence="3">female</strain>
    </source>
</reference>
<dbReference type="PANTHER" id="PTHR32046:SF11">
    <property type="entry name" value="IMMUNE-ASSOCIATED NUCLEOTIDE-BINDING PROTEIN 10-LIKE"/>
    <property type="match status" value="1"/>
</dbReference>
<feature type="compositionally biased region" description="Polar residues" evidence="1">
    <location>
        <begin position="1"/>
        <end position="14"/>
    </location>
</feature>
<proteinExistence type="predicted"/>
<sequence>MEFSNSVTTSNTPPRRQKVNSGPPALRRLHTQKFTLDECDKIRRWTFGQKHPTKLNKTILLVGETGTGKTTLINTMVNYYLGVKIEHNVWFEITEEQKTGQTESKTSEITNLHRLFLHDTGVKSLDAVCLVLKASQNRISEIQHIGENVVLFITYSDGGPPKDVLEAVEKEKIPCCRDAENEPVHFLFNNRQPEKHTAKYQRVFKSSWEMGESSLEEFFEFLKLQQSKSLTLTLSVLRERMQLEACVQSLKEHIKFTEQKLIELTMIQLALQMYKEKIMMDENFPFSIKKVYKKKVPITRGLWFNRKVTACSECQENCHLYCIMIANSARSCEVMKKDYCTACGCYTSKHVREGKKYKTFEKNETHQEKLSKKEEMTNVERSLKVLLDENEKQQRNSVKNAYQAIIKLCDCALKPDSAFTLRHLDFLIPRLEKAGELESAQRLKGMQNHLPQESSYSKRPNKLFFGRCEKGNS</sequence>
<dbReference type="InParanoid" id="A0A3B1JQW2"/>
<dbReference type="SUPFAM" id="SSF52540">
    <property type="entry name" value="P-loop containing nucleoside triphosphate hydrolases"/>
    <property type="match status" value="1"/>
</dbReference>